<name>A0ACB8D881_DERSI</name>
<evidence type="ECO:0000313" key="2">
    <source>
        <dbReference type="Proteomes" id="UP000821865"/>
    </source>
</evidence>
<accession>A0ACB8D881</accession>
<proteinExistence type="predicted"/>
<protein>
    <submittedName>
        <fullName evidence="1">Uncharacterized protein</fullName>
    </submittedName>
</protein>
<dbReference type="Proteomes" id="UP000821865">
    <property type="component" value="Chromosome 3"/>
</dbReference>
<gene>
    <name evidence="1" type="ORF">HPB49_021005</name>
</gene>
<dbReference type="EMBL" id="CM023472">
    <property type="protein sequence ID" value="KAH7960538.1"/>
    <property type="molecule type" value="Genomic_DNA"/>
</dbReference>
<comment type="caution">
    <text evidence="1">The sequence shown here is derived from an EMBL/GenBank/DDBJ whole genome shotgun (WGS) entry which is preliminary data.</text>
</comment>
<reference evidence="1" key="1">
    <citation type="submission" date="2020-05" db="EMBL/GenBank/DDBJ databases">
        <title>Large-scale comparative analyses of tick genomes elucidate their genetic diversity and vector capacities.</title>
        <authorList>
            <person name="Jia N."/>
            <person name="Wang J."/>
            <person name="Shi W."/>
            <person name="Du L."/>
            <person name="Sun Y."/>
            <person name="Zhan W."/>
            <person name="Jiang J."/>
            <person name="Wang Q."/>
            <person name="Zhang B."/>
            <person name="Ji P."/>
            <person name="Sakyi L.B."/>
            <person name="Cui X."/>
            <person name="Yuan T."/>
            <person name="Jiang B."/>
            <person name="Yang W."/>
            <person name="Lam T.T.-Y."/>
            <person name="Chang Q."/>
            <person name="Ding S."/>
            <person name="Wang X."/>
            <person name="Zhu J."/>
            <person name="Ruan X."/>
            <person name="Zhao L."/>
            <person name="Wei J."/>
            <person name="Que T."/>
            <person name="Du C."/>
            <person name="Cheng J."/>
            <person name="Dai P."/>
            <person name="Han X."/>
            <person name="Huang E."/>
            <person name="Gao Y."/>
            <person name="Liu J."/>
            <person name="Shao H."/>
            <person name="Ye R."/>
            <person name="Li L."/>
            <person name="Wei W."/>
            <person name="Wang X."/>
            <person name="Wang C."/>
            <person name="Yang T."/>
            <person name="Huo Q."/>
            <person name="Li W."/>
            <person name="Guo W."/>
            <person name="Chen H."/>
            <person name="Zhou L."/>
            <person name="Ni X."/>
            <person name="Tian J."/>
            <person name="Zhou Y."/>
            <person name="Sheng Y."/>
            <person name="Liu T."/>
            <person name="Pan Y."/>
            <person name="Xia L."/>
            <person name="Li J."/>
            <person name="Zhao F."/>
            <person name="Cao W."/>
        </authorList>
    </citation>
    <scope>NUCLEOTIDE SEQUENCE</scope>
    <source>
        <strain evidence="1">Dsil-2018</strain>
    </source>
</reference>
<keyword evidence="2" id="KW-1185">Reference proteome</keyword>
<sequence>MRRVRVIVFPEKTDKPMEIIVHCSSVIVLRTCVEEDTVSEVLSRFWDLESLGVRADEESLLDSELTLQEFEKNITKRDGRYQVRLPWNKTEDLADNFSVATKRLGNLMGKLSKDRSLLERGAPAPGAEEEEDVSGSRGLGLGIAILWASQPGPIEFAKALQNR</sequence>
<evidence type="ECO:0000313" key="1">
    <source>
        <dbReference type="EMBL" id="KAH7960538.1"/>
    </source>
</evidence>
<organism evidence="1 2">
    <name type="scientific">Dermacentor silvarum</name>
    <name type="common">Tick</name>
    <dbReference type="NCBI Taxonomy" id="543639"/>
    <lineage>
        <taxon>Eukaryota</taxon>
        <taxon>Metazoa</taxon>
        <taxon>Ecdysozoa</taxon>
        <taxon>Arthropoda</taxon>
        <taxon>Chelicerata</taxon>
        <taxon>Arachnida</taxon>
        <taxon>Acari</taxon>
        <taxon>Parasitiformes</taxon>
        <taxon>Ixodida</taxon>
        <taxon>Ixodoidea</taxon>
        <taxon>Ixodidae</taxon>
        <taxon>Rhipicephalinae</taxon>
        <taxon>Dermacentor</taxon>
    </lineage>
</organism>